<evidence type="ECO:0000313" key="2">
    <source>
        <dbReference type="EMBL" id="MBK1668716.1"/>
    </source>
</evidence>
<protein>
    <recommendedName>
        <fullName evidence="4">DUF1499 domain-containing protein</fullName>
    </recommendedName>
</protein>
<sequence length="273" mass="29186">MSQPDDSSYHNPRLLHLAGFLIFLGAAAVVLGGLAAALSGLGSRWDWWRFQTGFGILEWAVIACAGGAVASLIGLLSAVLQRQGALALRAVPGIVIGLAVLAYPLSLLDQASSVPAIHDITTDTDDPPRFRAVAGARRAAMNAVAYPGGDTAAKQRQAYPWIEPLLLDRPVHTVFQAARRQVAAEGWEVHFAERWSERGPERTGSGAAARIEATATSFWYGFKDDVVVRIAQAPDGRTRVDVRSASRVGISDLGVNADRVHAFLNALAERLES</sequence>
<dbReference type="Pfam" id="PF07386">
    <property type="entry name" value="DUF1499"/>
    <property type="match status" value="1"/>
</dbReference>
<evidence type="ECO:0000313" key="3">
    <source>
        <dbReference type="Proteomes" id="UP001296873"/>
    </source>
</evidence>
<dbReference type="InterPro" id="IPR010865">
    <property type="entry name" value="DUF1499"/>
</dbReference>
<feature type="transmembrane region" description="Helical" evidence="1">
    <location>
        <begin position="86"/>
        <end position="105"/>
    </location>
</feature>
<comment type="caution">
    <text evidence="2">The sequence shown here is derived from an EMBL/GenBank/DDBJ whole genome shotgun (WGS) entry which is preliminary data.</text>
</comment>
<dbReference type="EMBL" id="NRRL01000028">
    <property type="protein sequence ID" value="MBK1668716.1"/>
    <property type="molecule type" value="Genomic_DNA"/>
</dbReference>
<name>A0ABS1DE41_9PROT</name>
<reference evidence="2 3" key="1">
    <citation type="journal article" date="2020" name="Microorganisms">
        <title>Osmotic Adaptation and Compatible Solute Biosynthesis of Phototrophic Bacteria as Revealed from Genome Analyses.</title>
        <authorList>
            <person name="Imhoff J.F."/>
            <person name="Rahn T."/>
            <person name="Kunzel S."/>
            <person name="Keller A."/>
            <person name="Neulinger S.C."/>
        </authorList>
    </citation>
    <scope>NUCLEOTIDE SEQUENCE [LARGE SCALE GENOMIC DNA]</scope>
    <source>
        <strain evidence="2 3">DSM 9895</strain>
    </source>
</reference>
<feature type="transmembrane region" description="Helical" evidence="1">
    <location>
        <begin position="59"/>
        <end position="79"/>
    </location>
</feature>
<dbReference type="Proteomes" id="UP001296873">
    <property type="component" value="Unassembled WGS sequence"/>
</dbReference>
<evidence type="ECO:0000256" key="1">
    <source>
        <dbReference type="SAM" id="Phobius"/>
    </source>
</evidence>
<accession>A0ABS1DE41</accession>
<keyword evidence="1" id="KW-1133">Transmembrane helix</keyword>
<keyword evidence="3" id="KW-1185">Reference proteome</keyword>
<dbReference type="RefSeq" id="WP_200341033.1">
    <property type="nucleotide sequence ID" value="NZ_NRRL01000028.1"/>
</dbReference>
<feature type="transmembrane region" description="Helical" evidence="1">
    <location>
        <begin position="14"/>
        <end position="39"/>
    </location>
</feature>
<keyword evidence="1" id="KW-0472">Membrane</keyword>
<keyword evidence="1" id="KW-0812">Transmembrane</keyword>
<evidence type="ECO:0008006" key="4">
    <source>
        <dbReference type="Google" id="ProtNLM"/>
    </source>
</evidence>
<proteinExistence type="predicted"/>
<organism evidence="2 3">
    <name type="scientific">Rhodovibrio sodomensis</name>
    <dbReference type="NCBI Taxonomy" id="1088"/>
    <lineage>
        <taxon>Bacteria</taxon>
        <taxon>Pseudomonadati</taxon>
        <taxon>Pseudomonadota</taxon>
        <taxon>Alphaproteobacteria</taxon>
        <taxon>Rhodospirillales</taxon>
        <taxon>Rhodovibrionaceae</taxon>
        <taxon>Rhodovibrio</taxon>
    </lineage>
</organism>
<gene>
    <name evidence="2" type="ORF">CKO28_11820</name>
</gene>